<reference evidence="2 3" key="1">
    <citation type="journal article" date="2018" name="Nat. Ecol. Evol.">
        <title>Shark genomes provide insights into elasmobranch evolution and the origin of vertebrates.</title>
        <authorList>
            <person name="Hara Y"/>
            <person name="Yamaguchi K"/>
            <person name="Onimaru K"/>
            <person name="Kadota M"/>
            <person name="Koyanagi M"/>
            <person name="Keeley SD"/>
            <person name="Tatsumi K"/>
            <person name="Tanaka K"/>
            <person name="Motone F"/>
            <person name="Kageyama Y"/>
            <person name="Nozu R"/>
            <person name="Adachi N"/>
            <person name="Nishimura O"/>
            <person name="Nakagawa R"/>
            <person name="Tanegashima C"/>
            <person name="Kiyatake I"/>
            <person name="Matsumoto R"/>
            <person name="Murakumo K"/>
            <person name="Nishida K"/>
            <person name="Terakita A"/>
            <person name="Kuratani S"/>
            <person name="Sato K"/>
            <person name="Hyodo S Kuraku.S."/>
        </authorList>
    </citation>
    <scope>NUCLEOTIDE SEQUENCE [LARGE SCALE GENOMIC DNA]</scope>
</reference>
<gene>
    <name evidence="2" type="ORF">chiPu_0033335</name>
</gene>
<keyword evidence="3" id="KW-1185">Reference proteome</keyword>
<feature type="compositionally biased region" description="Basic and acidic residues" evidence="1">
    <location>
        <begin position="38"/>
        <end position="53"/>
    </location>
</feature>
<sequence>MSGVGSDIQTEWCKGSRIPSACEDRRERNGEADWVGSRVKEKGSETDLRGDRRKERRSVKTIGRGINQATK</sequence>
<protein>
    <submittedName>
        <fullName evidence="2">Uncharacterized protein</fullName>
    </submittedName>
</protein>
<dbReference type="EMBL" id="BEZZ01260162">
    <property type="protein sequence ID" value="GCC49203.1"/>
    <property type="molecule type" value="Genomic_DNA"/>
</dbReference>
<evidence type="ECO:0000313" key="2">
    <source>
        <dbReference type="EMBL" id="GCC49203.1"/>
    </source>
</evidence>
<feature type="region of interest" description="Disordered" evidence="1">
    <location>
        <begin position="1"/>
        <end position="71"/>
    </location>
</feature>
<name>A0A401U2T9_CHIPU</name>
<feature type="compositionally biased region" description="Basic and acidic residues" evidence="1">
    <location>
        <begin position="22"/>
        <end position="31"/>
    </location>
</feature>
<proteinExistence type="predicted"/>
<evidence type="ECO:0000256" key="1">
    <source>
        <dbReference type="SAM" id="MobiDB-lite"/>
    </source>
</evidence>
<accession>A0A401U2T9</accession>
<organism evidence="2 3">
    <name type="scientific">Chiloscyllium punctatum</name>
    <name type="common">Brownbanded bambooshark</name>
    <name type="synonym">Hemiscyllium punctatum</name>
    <dbReference type="NCBI Taxonomy" id="137246"/>
    <lineage>
        <taxon>Eukaryota</taxon>
        <taxon>Metazoa</taxon>
        <taxon>Chordata</taxon>
        <taxon>Craniata</taxon>
        <taxon>Vertebrata</taxon>
        <taxon>Chondrichthyes</taxon>
        <taxon>Elasmobranchii</taxon>
        <taxon>Galeomorphii</taxon>
        <taxon>Galeoidea</taxon>
        <taxon>Orectolobiformes</taxon>
        <taxon>Hemiscylliidae</taxon>
        <taxon>Chiloscyllium</taxon>
    </lineage>
</organism>
<evidence type="ECO:0000313" key="3">
    <source>
        <dbReference type="Proteomes" id="UP000287033"/>
    </source>
</evidence>
<comment type="caution">
    <text evidence="2">The sequence shown here is derived from an EMBL/GenBank/DDBJ whole genome shotgun (WGS) entry which is preliminary data.</text>
</comment>
<dbReference type="Proteomes" id="UP000287033">
    <property type="component" value="Unassembled WGS sequence"/>
</dbReference>
<dbReference type="AlphaFoldDB" id="A0A401U2T9"/>